<dbReference type="Gramene" id="EFJ16095">
    <property type="protein sequence ID" value="EFJ16095"/>
    <property type="gene ID" value="SELMODRAFT_19257"/>
</dbReference>
<dbReference type="KEGG" id="smo:SELMODRAFT_19257"/>
<dbReference type="EMBL" id="GL377620">
    <property type="protein sequence ID" value="EFJ16095.1"/>
    <property type="molecule type" value="Genomic_DNA"/>
</dbReference>
<dbReference type="SUPFAM" id="SSF51110">
    <property type="entry name" value="alpha-D-mannose-specific plant lectins"/>
    <property type="match status" value="1"/>
</dbReference>
<evidence type="ECO:0000313" key="3">
    <source>
        <dbReference type="Proteomes" id="UP000001514"/>
    </source>
</evidence>
<keyword evidence="3" id="KW-1185">Reference proteome</keyword>
<dbReference type="Proteomes" id="UP000001514">
    <property type="component" value="Unassembled WGS sequence"/>
</dbReference>
<dbReference type="InterPro" id="IPR001480">
    <property type="entry name" value="Bulb-type_lectin_dom"/>
</dbReference>
<dbReference type="InParanoid" id="D8SHE2"/>
<protein>
    <recommendedName>
        <fullName evidence="1">Bulb-type lectin domain-containing protein</fullName>
    </recommendedName>
</protein>
<dbReference type="PROSITE" id="PS50927">
    <property type="entry name" value="BULB_LECTIN"/>
    <property type="match status" value="1"/>
</dbReference>
<accession>D8SHE2</accession>
<sequence>NHLYSGQFILSSNKKNILILESNCNLVLYSRSKMIWETKTGKNYLQICMLKLQNDGNLVLYSSLNSVEWSIN</sequence>
<proteinExistence type="predicted"/>
<gene>
    <name evidence="2" type="ORF">SELMODRAFT_19257</name>
</gene>
<dbReference type="AlphaFoldDB" id="D8SHE2"/>
<evidence type="ECO:0000259" key="1">
    <source>
        <dbReference type="PROSITE" id="PS50927"/>
    </source>
</evidence>
<feature type="domain" description="Bulb-type lectin" evidence="1">
    <location>
        <begin position="1"/>
        <end position="72"/>
    </location>
</feature>
<name>D8SHE2_SELML</name>
<dbReference type="Gene3D" id="2.90.10.10">
    <property type="entry name" value="Bulb-type lectin domain"/>
    <property type="match status" value="1"/>
</dbReference>
<dbReference type="InterPro" id="IPR036426">
    <property type="entry name" value="Bulb-type_lectin_dom_sf"/>
</dbReference>
<dbReference type="HOGENOM" id="CLU_164480_2_2_1"/>
<feature type="non-terminal residue" evidence="2">
    <location>
        <position position="72"/>
    </location>
</feature>
<feature type="non-terminal residue" evidence="2">
    <location>
        <position position="1"/>
    </location>
</feature>
<evidence type="ECO:0000313" key="2">
    <source>
        <dbReference type="EMBL" id="EFJ16095.1"/>
    </source>
</evidence>
<reference evidence="2 3" key="1">
    <citation type="journal article" date="2011" name="Science">
        <title>The Selaginella genome identifies genetic changes associated with the evolution of vascular plants.</title>
        <authorList>
            <person name="Banks J.A."/>
            <person name="Nishiyama T."/>
            <person name="Hasebe M."/>
            <person name="Bowman J.L."/>
            <person name="Gribskov M."/>
            <person name="dePamphilis C."/>
            <person name="Albert V.A."/>
            <person name="Aono N."/>
            <person name="Aoyama T."/>
            <person name="Ambrose B.A."/>
            <person name="Ashton N.W."/>
            <person name="Axtell M.J."/>
            <person name="Barker E."/>
            <person name="Barker M.S."/>
            <person name="Bennetzen J.L."/>
            <person name="Bonawitz N.D."/>
            <person name="Chapple C."/>
            <person name="Cheng C."/>
            <person name="Correa L.G."/>
            <person name="Dacre M."/>
            <person name="DeBarry J."/>
            <person name="Dreyer I."/>
            <person name="Elias M."/>
            <person name="Engstrom E.M."/>
            <person name="Estelle M."/>
            <person name="Feng L."/>
            <person name="Finet C."/>
            <person name="Floyd S.K."/>
            <person name="Frommer W.B."/>
            <person name="Fujita T."/>
            <person name="Gramzow L."/>
            <person name="Gutensohn M."/>
            <person name="Harholt J."/>
            <person name="Hattori M."/>
            <person name="Heyl A."/>
            <person name="Hirai T."/>
            <person name="Hiwatashi Y."/>
            <person name="Ishikawa M."/>
            <person name="Iwata M."/>
            <person name="Karol K.G."/>
            <person name="Koehler B."/>
            <person name="Kolukisaoglu U."/>
            <person name="Kubo M."/>
            <person name="Kurata T."/>
            <person name="Lalonde S."/>
            <person name="Li K."/>
            <person name="Li Y."/>
            <person name="Litt A."/>
            <person name="Lyons E."/>
            <person name="Manning G."/>
            <person name="Maruyama T."/>
            <person name="Michael T.P."/>
            <person name="Mikami K."/>
            <person name="Miyazaki S."/>
            <person name="Morinaga S."/>
            <person name="Murata T."/>
            <person name="Mueller-Roeber B."/>
            <person name="Nelson D.R."/>
            <person name="Obara M."/>
            <person name="Oguri Y."/>
            <person name="Olmstead R.G."/>
            <person name="Onodera N."/>
            <person name="Petersen B.L."/>
            <person name="Pils B."/>
            <person name="Prigge M."/>
            <person name="Rensing S.A."/>
            <person name="Riano-Pachon D.M."/>
            <person name="Roberts A.W."/>
            <person name="Sato Y."/>
            <person name="Scheller H.V."/>
            <person name="Schulz B."/>
            <person name="Schulz C."/>
            <person name="Shakirov E.V."/>
            <person name="Shibagaki N."/>
            <person name="Shinohara N."/>
            <person name="Shippen D.E."/>
            <person name="Soerensen I."/>
            <person name="Sotooka R."/>
            <person name="Sugimoto N."/>
            <person name="Sugita M."/>
            <person name="Sumikawa N."/>
            <person name="Tanurdzic M."/>
            <person name="Theissen G."/>
            <person name="Ulvskov P."/>
            <person name="Wakazuki S."/>
            <person name="Weng J.K."/>
            <person name="Willats W.W."/>
            <person name="Wipf D."/>
            <person name="Wolf P.G."/>
            <person name="Yang L."/>
            <person name="Zimmer A.D."/>
            <person name="Zhu Q."/>
            <person name="Mitros T."/>
            <person name="Hellsten U."/>
            <person name="Loque D."/>
            <person name="Otillar R."/>
            <person name="Salamov A."/>
            <person name="Schmutz J."/>
            <person name="Shapiro H."/>
            <person name="Lindquist E."/>
            <person name="Lucas S."/>
            <person name="Rokhsar D."/>
            <person name="Grigoriev I.V."/>
        </authorList>
    </citation>
    <scope>NUCLEOTIDE SEQUENCE [LARGE SCALE GENOMIC DNA]</scope>
</reference>
<organism evidence="3">
    <name type="scientific">Selaginella moellendorffii</name>
    <name type="common">Spikemoss</name>
    <dbReference type="NCBI Taxonomy" id="88036"/>
    <lineage>
        <taxon>Eukaryota</taxon>
        <taxon>Viridiplantae</taxon>
        <taxon>Streptophyta</taxon>
        <taxon>Embryophyta</taxon>
        <taxon>Tracheophyta</taxon>
        <taxon>Lycopodiopsida</taxon>
        <taxon>Selaginellales</taxon>
        <taxon>Selaginellaceae</taxon>
        <taxon>Selaginella</taxon>
    </lineage>
</organism>